<dbReference type="SMART" id="SM00353">
    <property type="entry name" value="HLH"/>
    <property type="match status" value="1"/>
</dbReference>
<dbReference type="GO" id="GO:0003677">
    <property type="term" value="F:DNA binding"/>
    <property type="evidence" value="ECO:0007669"/>
    <property type="project" value="UniProtKB-KW"/>
</dbReference>
<feature type="compositionally biased region" description="Polar residues" evidence="6">
    <location>
        <begin position="376"/>
        <end position="386"/>
    </location>
</feature>
<organism evidence="9 10">
    <name type="scientific">Mytilus galloprovincialis</name>
    <name type="common">Mediterranean mussel</name>
    <dbReference type="NCBI Taxonomy" id="29158"/>
    <lineage>
        <taxon>Eukaryota</taxon>
        <taxon>Metazoa</taxon>
        <taxon>Spiralia</taxon>
        <taxon>Lophotrochozoa</taxon>
        <taxon>Mollusca</taxon>
        <taxon>Bivalvia</taxon>
        <taxon>Autobranchia</taxon>
        <taxon>Pteriomorphia</taxon>
        <taxon>Mytilida</taxon>
        <taxon>Mytiloidea</taxon>
        <taxon>Mytilidae</taxon>
        <taxon>Mytilinae</taxon>
        <taxon>Mytilus</taxon>
    </lineage>
</organism>
<reference evidence="9 10" key="1">
    <citation type="journal article" date="2016" name="PLoS ONE">
        <title>A First Insight into the Genome of the Filter-Feeder Mussel Mytilus galloprovincialis.</title>
        <authorList>
            <person name="Murgarella M."/>
            <person name="Puiu D."/>
            <person name="Novoa B."/>
            <person name="Figueras A."/>
            <person name="Posada D."/>
            <person name="Canchaya C."/>
        </authorList>
    </citation>
    <scope>NUCLEOTIDE SEQUENCE [LARGE SCALE GENOMIC DNA]</scope>
    <source>
        <tissue evidence="9">Muscle</tissue>
    </source>
</reference>
<dbReference type="GO" id="GO:0046983">
    <property type="term" value="F:protein dimerization activity"/>
    <property type="evidence" value="ECO:0007669"/>
    <property type="project" value="InterPro"/>
</dbReference>
<dbReference type="GO" id="GO:0005634">
    <property type="term" value="C:nucleus"/>
    <property type="evidence" value="ECO:0007669"/>
    <property type="project" value="UniProtKB-SubCell"/>
</dbReference>
<evidence type="ECO:0000313" key="9">
    <source>
        <dbReference type="EMBL" id="OPL33221.1"/>
    </source>
</evidence>
<dbReference type="InterPro" id="IPR036638">
    <property type="entry name" value="HLH_DNA-bd_sf"/>
</dbReference>
<keyword evidence="3" id="KW-0238">DNA-binding</keyword>
<feature type="compositionally biased region" description="Polar residues" evidence="6">
    <location>
        <begin position="354"/>
        <end position="369"/>
    </location>
</feature>
<feature type="region of interest" description="Disordered" evidence="6">
    <location>
        <begin position="1"/>
        <end position="53"/>
    </location>
</feature>
<evidence type="ECO:0000256" key="5">
    <source>
        <dbReference type="ARBA" id="ARBA00023242"/>
    </source>
</evidence>
<evidence type="ECO:0000256" key="3">
    <source>
        <dbReference type="ARBA" id="ARBA00023125"/>
    </source>
</evidence>
<feature type="compositionally biased region" description="Basic and acidic residues" evidence="6">
    <location>
        <begin position="390"/>
        <end position="400"/>
    </location>
</feature>
<comment type="caution">
    <text evidence="9">The sequence shown here is derived from an EMBL/GenBank/DDBJ whole genome shotgun (WGS) entry which is preliminary data.</text>
</comment>
<feature type="region of interest" description="Disordered" evidence="6">
    <location>
        <begin position="347"/>
        <end position="406"/>
    </location>
</feature>
<proteinExistence type="predicted"/>
<sequence length="406" mass="45878">MNSLQMENEISSPDEDNNNEVCTSELQKESEKVSSTSTEKRKSSKPLMEKRRRARINDSLSELKTFLLDAIKKEGMRHNKMEKADILELTVKQLRQLQRQQFSSNPNSDTFRIGFIECATEVSTFLKSLPNIEPDLQAKLLEHLSKCSSDKSIKPTRELHSSPSISGKHTDQETSSSNDSFYCYNQKERYSNQPSNHSDESERIQLTSGLKRDYCLSPESLRTVEQPNIIVQSPSTSNGIIQNTGSINFREINTMQNVPINSELTVGNIFSGFKVLPVKLQSGETTFIIPTNIVPGSSIQNCVFPVMTSIDWAKISTQPQSLFYMNTSLGSSMTLKSGIAHNVQNMNNRRENPVGTSCPSESNILNLTNNERRDSSQNNMTSNRNSGHPYDNRGREETHRPVWRPF</sequence>
<feature type="compositionally biased region" description="Polar residues" evidence="6">
    <location>
        <begin position="1"/>
        <end position="11"/>
    </location>
</feature>
<feature type="non-terminal residue" evidence="9">
    <location>
        <position position="1"/>
    </location>
</feature>
<evidence type="ECO:0000313" key="10">
    <source>
        <dbReference type="Proteomes" id="UP000266721"/>
    </source>
</evidence>
<keyword evidence="10" id="KW-1185">Reference proteome</keyword>
<dbReference type="GO" id="GO:0006355">
    <property type="term" value="P:regulation of DNA-templated transcription"/>
    <property type="evidence" value="ECO:0007669"/>
    <property type="project" value="InterPro"/>
</dbReference>
<keyword evidence="2" id="KW-0805">Transcription regulation</keyword>
<dbReference type="PANTHER" id="PTHR10985">
    <property type="entry name" value="BASIC HELIX-LOOP-HELIX TRANSCRIPTION FACTOR, HES-RELATED"/>
    <property type="match status" value="1"/>
</dbReference>
<dbReference type="FunFam" id="4.10.280.10:FF:000009">
    <property type="entry name" value="Transcription factor HES-1"/>
    <property type="match status" value="1"/>
</dbReference>
<name>A0A3L5TTG4_MYTGA</name>
<feature type="compositionally biased region" description="Basic and acidic residues" evidence="6">
    <location>
        <begin position="151"/>
        <end position="160"/>
    </location>
</feature>
<gene>
    <name evidence="9" type="ORF">AM593_04745</name>
</gene>
<evidence type="ECO:0000256" key="6">
    <source>
        <dbReference type="SAM" id="MobiDB-lite"/>
    </source>
</evidence>
<dbReference type="Gene3D" id="4.10.280.10">
    <property type="entry name" value="Helix-loop-helix DNA-binding domain"/>
    <property type="match status" value="1"/>
</dbReference>
<dbReference type="PROSITE" id="PS51054">
    <property type="entry name" value="ORANGE"/>
    <property type="match status" value="1"/>
</dbReference>
<comment type="subcellular location">
    <subcellularLocation>
        <location evidence="1">Nucleus</location>
    </subcellularLocation>
</comment>
<dbReference type="Pfam" id="PF00010">
    <property type="entry name" value="HLH"/>
    <property type="match status" value="1"/>
</dbReference>
<dbReference type="SMART" id="SM00511">
    <property type="entry name" value="ORANGE"/>
    <property type="match status" value="1"/>
</dbReference>
<dbReference type="EMBL" id="KV584146">
    <property type="protein sequence ID" value="OPL33221.1"/>
    <property type="molecule type" value="Genomic_DNA"/>
</dbReference>
<dbReference type="AlphaFoldDB" id="A0A3L5TTG4"/>
<feature type="domain" description="BHLH" evidence="7">
    <location>
        <begin position="40"/>
        <end position="97"/>
    </location>
</feature>
<keyword evidence="4" id="KW-0804">Transcription</keyword>
<keyword evidence="5" id="KW-0539">Nucleus</keyword>
<feature type="domain" description="Orange" evidence="8">
    <location>
        <begin position="111"/>
        <end position="144"/>
    </location>
</feature>
<dbReference type="SUPFAM" id="SSF47459">
    <property type="entry name" value="HLH, helix-loop-helix DNA-binding domain"/>
    <property type="match status" value="1"/>
</dbReference>
<feature type="compositionally biased region" description="Polar residues" evidence="6">
    <location>
        <begin position="161"/>
        <end position="178"/>
    </location>
</feature>
<dbReference type="Gene3D" id="6.10.250.980">
    <property type="match status" value="1"/>
</dbReference>
<dbReference type="InterPro" id="IPR050370">
    <property type="entry name" value="HES_HEY"/>
</dbReference>
<dbReference type="SMR" id="A0A3L5TTG4"/>
<accession>A0A3L5TTG4</accession>
<evidence type="ECO:0000256" key="2">
    <source>
        <dbReference type="ARBA" id="ARBA00023015"/>
    </source>
</evidence>
<protein>
    <submittedName>
        <fullName evidence="9">Transcription hes-4 factor</fullName>
    </submittedName>
</protein>
<evidence type="ECO:0000259" key="7">
    <source>
        <dbReference type="PROSITE" id="PS50888"/>
    </source>
</evidence>
<dbReference type="InterPro" id="IPR011598">
    <property type="entry name" value="bHLH_dom"/>
</dbReference>
<evidence type="ECO:0000256" key="1">
    <source>
        <dbReference type="ARBA" id="ARBA00004123"/>
    </source>
</evidence>
<dbReference type="SUPFAM" id="SSF158457">
    <property type="entry name" value="Orange domain-like"/>
    <property type="match status" value="1"/>
</dbReference>
<feature type="region of interest" description="Disordered" evidence="6">
    <location>
        <begin position="151"/>
        <end position="178"/>
    </location>
</feature>
<evidence type="ECO:0000259" key="8">
    <source>
        <dbReference type="PROSITE" id="PS51054"/>
    </source>
</evidence>
<dbReference type="Pfam" id="PF07527">
    <property type="entry name" value="Hairy_orange"/>
    <property type="match status" value="1"/>
</dbReference>
<evidence type="ECO:0000256" key="4">
    <source>
        <dbReference type="ARBA" id="ARBA00023163"/>
    </source>
</evidence>
<dbReference type="PROSITE" id="PS50888">
    <property type="entry name" value="BHLH"/>
    <property type="match status" value="1"/>
</dbReference>
<dbReference type="InterPro" id="IPR003650">
    <property type="entry name" value="Orange_dom"/>
</dbReference>
<dbReference type="Proteomes" id="UP000266721">
    <property type="component" value="Unassembled WGS sequence"/>
</dbReference>